<accession>A0A0D3D3P9</accession>
<reference evidence="2 3" key="1">
    <citation type="journal article" date="2014" name="Genome Biol.">
        <title>Transcriptome and methylome profiling reveals relics of genome dominance in the mesopolyploid Brassica oleracea.</title>
        <authorList>
            <person name="Parkin I.A."/>
            <person name="Koh C."/>
            <person name="Tang H."/>
            <person name="Robinson S.J."/>
            <person name="Kagale S."/>
            <person name="Clarke W.E."/>
            <person name="Town C.D."/>
            <person name="Nixon J."/>
            <person name="Krishnakumar V."/>
            <person name="Bidwell S.L."/>
            <person name="Denoeud F."/>
            <person name="Belcram H."/>
            <person name="Links M.G."/>
            <person name="Just J."/>
            <person name="Clarke C."/>
            <person name="Bender T."/>
            <person name="Huebert T."/>
            <person name="Mason A.S."/>
            <person name="Pires J.C."/>
            <person name="Barker G."/>
            <person name="Moore J."/>
            <person name="Walley P.G."/>
            <person name="Manoli S."/>
            <person name="Batley J."/>
            <person name="Edwards D."/>
            <person name="Nelson M.N."/>
            <person name="Wang X."/>
            <person name="Paterson A.H."/>
            <person name="King G."/>
            <person name="Bancroft I."/>
            <person name="Chalhoub B."/>
            <person name="Sharpe A.G."/>
        </authorList>
    </citation>
    <scope>NUCLEOTIDE SEQUENCE</scope>
    <source>
        <strain evidence="2 3">cv. TO1000</strain>
    </source>
</reference>
<evidence type="ECO:0000256" key="1">
    <source>
        <dbReference type="SAM" id="MobiDB-lite"/>
    </source>
</evidence>
<reference evidence="2" key="2">
    <citation type="submission" date="2015-03" db="UniProtKB">
        <authorList>
            <consortium name="EnsemblPlants"/>
        </authorList>
    </citation>
    <scope>IDENTIFICATION</scope>
</reference>
<proteinExistence type="predicted"/>
<dbReference type="AlphaFoldDB" id="A0A0D3D3P9"/>
<dbReference type="Proteomes" id="UP000032141">
    <property type="component" value="Chromosome C7"/>
</dbReference>
<evidence type="ECO:0000313" key="2">
    <source>
        <dbReference type="EnsemblPlants" id="Bo7g017470.1"/>
    </source>
</evidence>
<name>A0A0D3D3P9_BRAOL</name>
<sequence length="362" mass="41927">MARTRVIRPRGTTKVRGKRLDFATPLDRPGAPREQPSGQNPSKKSLVEKGNPERPQPPAKDSEDNEVEHVDLDPSDVFNDTDEDIDRHPRRTRSRSAWKSSPFDKPMTEEEEVLYWNEQEEVAEKQTELTRSKRRQARKSTGETSDIRYLRDYITKTAAEVRAVKSQIHHATSAAPEIDMLLEGARKIPFTTRISDMRVSDPGKLKVPRYADRETSDVDLWSQSQREDEPLREFISRFKLVMSRLSRISDKVAIDALRKTLWYKSKLRKWITLDKPRTIQDVLHKATDYIIIKEETKVLSLKHKLARPSSKDVYPKTKKKNSRNDKYVHHEGEDLQGAHNYAISSDQGRAMWELKFALSISV</sequence>
<evidence type="ECO:0000313" key="3">
    <source>
        <dbReference type="Proteomes" id="UP000032141"/>
    </source>
</evidence>
<evidence type="ECO:0008006" key="4">
    <source>
        <dbReference type="Google" id="ProtNLM"/>
    </source>
</evidence>
<dbReference type="eggNOG" id="KOG0017">
    <property type="taxonomic scope" value="Eukaryota"/>
</dbReference>
<keyword evidence="3" id="KW-1185">Reference proteome</keyword>
<dbReference type="HOGENOM" id="CLU_765836_0_0_1"/>
<feature type="compositionally biased region" description="Basic residues" evidence="1">
    <location>
        <begin position="1"/>
        <end position="17"/>
    </location>
</feature>
<feature type="region of interest" description="Disordered" evidence="1">
    <location>
        <begin position="1"/>
        <end position="108"/>
    </location>
</feature>
<protein>
    <recommendedName>
        <fullName evidence="4">Retrotransposon gag domain-containing protein</fullName>
    </recommendedName>
</protein>
<dbReference type="Gramene" id="Bo7g017470.1">
    <property type="protein sequence ID" value="Bo7g017470.1"/>
    <property type="gene ID" value="Bo7g017470"/>
</dbReference>
<organism evidence="2 3">
    <name type="scientific">Brassica oleracea var. oleracea</name>
    <dbReference type="NCBI Taxonomy" id="109376"/>
    <lineage>
        <taxon>Eukaryota</taxon>
        <taxon>Viridiplantae</taxon>
        <taxon>Streptophyta</taxon>
        <taxon>Embryophyta</taxon>
        <taxon>Tracheophyta</taxon>
        <taxon>Spermatophyta</taxon>
        <taxon>Magnoliopsida</taxon>
        <taxon>eudicotyledons</taxon>
        <taxon>Gunneridae</taxon>
        <taxon>Pentapetalae</taxon>
        <taxon>rosids</taxon>
        <taxon>malvids</taxon>
        <taxon>Brassicales</taxon>
        <taxon>Brassicaceae</taxon>
        <taxon>Brassiceae</taxon>
        <taxon>Brassica</taxon>
    </lineage>
</organism>
<dbReference type="EnsemblPlants" id="Bo7g017470.1">
    <property type="protein sequence ID" value="Bo7g017470.1"/>
    <property type="gene ID" value="Bo7g017470"/>
</dbReference>